<dbReference type="AlphaFoldDB" id="A0A0E9SD72"/>
<evidence type="ECO:0000313" key="1">
    <source>
        <dbReference type="EMBL" id="JAH38458.1"/>
    </source>
</evidence>
<organism evidence="1">
    <name type="scientific">Anguilla anguilla</name>
    <name type="common">European freshwater eel</name>
    <name type="synonym">Muraena anguilla</name>
    <dbReference type="NCBI Taxonomy" id="7936"/>
    <lineage>
        <taxon>Eukaryota</taxon>
        <taxon>Metazoa</taxon>
        <taxon>Chordata</taxon>
        <taxon>Craniata</taxon>
        <taxon>Vertebrata</taxon>
        <taxon>Euteleostomi</taxon>
        <taxon>Actinopterygii</taxon>
        <taxon>Neopterygii</taxon>
        <taxon>Teleostei</taxon>
        <taxon>Anguilliformes</taxon>
        <taxon>Anguillidae</taxon>
        <taxon>Anguilla</taxon>
    </lineage>
</organism>
<name>A0A0E9SD72_ANGAN</name>
<accession>A0A0E9SD72</accession>
<reference evidence="1" key="2">
    <citation type="journal article" date="2015" name="Fish Shellfish Immunol.">
        <title>Early steps in the European eel (Anguilla anguilla)-Vibrio vulnificus interaction in the gills: Role of the RtxA13 toxin.</title>
        <authorList>
            <person name="Callol A."/>
            <person name="Pajuelo D."/>
            <person name="Ebbesson L."/>
            <person name="Teles M."/>
            <person name="MacKenzie S."/>
            <person name="Amaro C."/>
        </authorList>
    </citation>
    <scope>NUCLEOTIDE SEQUENCE</scope>
</reference>
<reference evidence="1" key="1">
    <citation type="submission" date="2014-11" db="EMBL/GenBank/DDBJ databases">
        <authorList>
            <person name="Amaro Gonzalez C."/>
        </authorList>
    </citation>
    <scope>NUCLEOTIDE SEQUENCE</scope>
</reference>
<proteinExistence type="predicted"/>
<sequence>MELCTHMRHWLYFTCFWNQYPSYSGVHSQTIMKFYTYYMCKAHDSVVA</sequence>
<dbReference type="EMBL" id="GBXM01070119">
    <property type="protein sequence ID" value="JAH38458.1"/>
    <property type="molecule type" value="Transcribed_RNA"/>
</dbReference>
<protein>
    <submittedName>
        <fullName evidence="1">Uncharacterized protein</fullName>
    </submittedName>
</protein>